<evidence type="ECO:0000256" key="1">
    <source>
        <dbReference type="ARBA" id="ARBA00022801"/>
    </source>
</evidence>
<dbReference type="OrthoDB" id="433474at2759"/>
<dbReference type="FunCoup" id="O62460">
    <property type="interactions" value="1057"/>
</dbReference>
<reference evidence="4 5" key="1">
    <citation type="journal article" date="1998" name="Science">
        <title>Genome sequence of the nematode C. elegans: a platform for investigating biology.</title>
        <authorList>
            <consortium name="The C. elegans sequencing consortium"/>
            <person name="Sulson J.E."/>
            <person name="Waterston R."/>
        </authorList>
    </citation>
    <scope>NUCLEOTIDE SEQUENCE [LARGE SCALE GENOMIC DNA]</scope>
    <source>
        <strain evidence="4 5">Bristol N2</strain>
    </source>
</reference>
<gene>
    <name evidence="4 6" type="primary">afmd-2</name>
    <name evidence="4" type="ORF">CELE_Y45F10A.3</name>
    <name evidence="6" type="ORF">Y45F10A.3</name>
</gene>
<dbReference type="ExpressionAtlas" id="O62460">
    <property type="expression patterns" value="baseline and differential"/>
</dbReference>
<dbReference type="PANTHER" id="PTHR48081">
    <property type="entry name" value="AB HYDROLASE SUPERFAMILY PROTEIN C4A8.06C"/>
    <property type="match status" value="1"/>
</dbReference>
<evidence type="ECO:0000313" key="4">
    <source>
        <dbReference type="EMBL" id="CAA16366.2"/>
    </source>
</evidence>
<keyword evidence="5" id="KW-1185">Reference proteome</keyword>
<dbReference type="InterPro" id="IPR013094">
    <property type="entry name" value="AB_hydrolase_3"/>
</dbReference>
<feature type="domain" description="Alpha/beta hydrolase fold-3" evidence="3">
    <location>
        <begin position="72"/>
        <end position="176"/>
    </location>
</feature>
<dbReference type="CTD" id="189911"/>
<dbReference type="InParanoid" id="O62460"/>
<dbReference type="UCSC" id="Y45F10A.3">
    <property type="organism name" value="c. elegans"/>
</dbReference>
<dbReference type="GO" id="GO:0019441">
    <property type="term" value="P:L-tryptophan catabolic process to kynurenine"/>
    <property type="evidence" value="ECO:0000318"/>
    <property type="project" value="GO_Central"/>
</dbReference>
<protein>
    <submittedName>
        <fullName evidence="4">Alpha/beta hydrolase fold-3 domain-containing protein</fullName>
    </submittedName>
</protein>
<evidence type="ECO:0000256" key="2">
    <source>
        <dbReference type="SAM" id="MobiDB-lite"/>
    </source>
</evidence>
<dbReference type="GeneID" id="189911"/>
<evidence type="ECO:0007829" key="7">
    <source>
        <dbReference type="PeptideAtlas" id="O62460"/>
    </source>
</evidence>
<dbReference type="PIR" id="T26909">
    <property type="entry name" value="T26909"/>
</dbReference>
<dbReference type="eggNOG" id="KOG4627">
    <property type="taxonomic scope" value="Eukaryota"/>
</dbReference>
<sequence>MSEIDLTSEYSCSKHSKNPETAGEEFDVKVEKIYEDLKNSSIERQEDIPYFPNGEMTRIDIWGPETAEKVFIMIHGGYWLIGNRKKCLAVVHVAQKLGYTVVSVGYDYANKDHVLSKTIVEALEGVQFALKKFKNAKKIVIGGHSVGAHLAFQAVTRIHDPRISGAYLSAGIYKIQELTSTTYGHDLGLTSEEAETCSCDYELMKHVRFPVLIACCRRESPKLYQQNQDFSSQVANAQYKEYENEDHFTILTELTKEESIVYADFFNFLYSI</sequence>
<dbReference type="InterPro" id="IPR050300">
    <property type="entry name" value="GDXG_lipolytic_enzyme"/>
</dbReference>
<organism evidence="4 5">
    <name type="scientific">Caenorhabditis elegans</name>
    <dbReference type="NCBI Taxonomy" id="6239"/>
    <lineage>
        <taxon>Eukaryota</taxon>
        <taxon>Metazoa</taxon>
        <taxon>Ecdysozoa</taxon>
        <taxon>Nematoda</taxon>
        <taxon>Chromadorea</taxon>
        <taxon>Rhabditida</taxon>
        <taxon>Rhabditina</taxon>
        <taxon>Rhabditomorpha</taxon>
        <taxon>Rhabditoidea</taxon>
        <taxon>Rhabditidae</taxon>
        <taxon>Peloderinae</taxon>
        <taxon>Caenorhabditis</taxon>
    </lineage>
</organism>
<dbReference type="Gene3D" id="3.40.50.1820">
    <property type="entry name" value="alpha/beta hydrolase"/>
    <property type="match status" value="1"/>
</dbReference>
<dbReference type="PaxDb" id="6239-Y45F10A.3"/>
<dbReference type="PhylomeDB" id="O62460"/>
<dbReference type="STRING" id="6239.Y45F10A.3a.1"/>
<evidence type="ECO:0000313" key="6">
    <source>
        <dbReference type="WormBase" id="Y45F10A.3a"/>
    </source>
</evidence>
<dbReference type="AGR" id="WB:WBGene00012866"/>
<dbReference type="PeptideAtlas" id="O62460"/>
<dbReference type="AlphaFoldDB" id="O62460"/>
<dbReference type="RefSeq" id="NP_502605.2">
    <property type="nucleotide sequence ID" value="NM_070204.3"/>
</dbReference>
<proteinExistence type="evidence at protein level"/>
<feature type="region of interest" description="Disordered" evidence="2">
    <location>
        <begin position="1"/>
        <end position="23"/>
    </location>
</feature>
<dbReference type="OMA" id="FIMIHGG"/>
<dbReference type="WormBase" id="Y45F10A.3a">
    <property type="protein sequence ID" value="CE40482"/>
    <property type="gene ID" value="WBGene00012866"/>
    <property type="gene designation" value="afmd-2"/>
</dbReference>
<keyword evidence="1 4" id="KW-0378">Hydrolase</keyword>
<dbReference type="Proteomes" id="UP000001940">
    <property type="component" value="Chromosome IV"/>
</dbReference>
<dbReference type="Pfam" id="PF07859">
    <property type="entry name" value="Abhydrolase_3"/>
    <property type="match status" value="1"/>
</dbReference>
<dbReference type="EMBL" id="BX284604">
    <property type="protein sequence ID" value="CAA16366.2"/>
    <property type="molecule type" value="Genomic_DNA"/>
</dbReference>
<dbReference type="InterPro" id="IPR029058">
    <property type="entry name" value="AB_hydrolase_fold"/>
</dbReference>
<dbReference type="SUPFAM" id="SSF53474">
    <property type="entry name" value="alpha/beta-Hydrolases"/>
    <property type="match status" value="1"/>
</dbReference>
<dbReference type="SMR" id="O62460"/>
<dbReference type="Bgee" id="WBGene00012866">
    <property type="expression patterns" value="Expressed in embryo and 3 other cell types or tissues"/>
</dbReference>
<evidence type="ECO:0000259" key="3">
    <source>
        <dbReference type="Pfam" id="PF07859"/>
    </source>
</evidence>
<evidence type="ECO:0000313" key="5">
    <source>
        <dbReference type="Proteomes" id="UP000001940"/>
    </source>
</evidence>
<keyword evidence="7" id="KW-1267">Proteomics identification</keyword>
<dbReference type="GO" id="GO:0005737">
    <property type="term" value="C:cytoplasm"/>
    <property type="evidence" value="ECO:0000318"/>
    <property type="project" value="GO_Central"/>
</dbReference>
<dbReference type="FunFam" id="3.40.50.1820:FF:000660">
    <property type="entry name" value="ArylForMamiDase"/>
    <property type="match status" value="1"/>
</dbReference>
<dbReference type="PANTHER" id="PTHR48081:SF33">
    <property type="entry name" value="KYNURENINE FORMAMIDASE"/>
    <property type="match status" value="1"/>
</dbReference>
<name>O62460_CAEEL</name>
<accession>O62460</accession>
<dbReference type="GO" id="GO:0016787">
    <property type="term" value="F:hydrolase activity"/>
    <property type="evidence" value="ECO:0007669"/>
    <property type="project" value="UniProtKB-KW"/>
</dbReference>